<evidence type="ECO:0000256" key="1">
    <source>
        <dbReference type="SAM" id="MobiDB-lite"/>
    </source>
</evidence>
<comment type="caution">
    <text evidence="2">The sequence shown here is derived from an EMBL/GenBank/DDBJ whole genome shotgun (WGS) entry which is preliminary data.</text>
</comment>
<feature type="region of interest" description="Disordered" evidence="1">
    <location>
        <begin position="98"/>
        <end position="136"/>
    </location>
</feature>
<dbReference type="InterPro" id="IPR016787">
    <property type="entry name" value="UCP021328"/>
</dbReference>
<feature type="compositionally biased region" description="Basic and acidic residues" evidence="1">
    <location>
        <begin position="98"/>
        <end position="122"/>
    </location>
</feature>
<dbReference type="Proteomes" id="UP000247476">
    <property type="component" value="Unassembled WGS sequence"/>
</dbReference>
<dbReference type="AlphaFoldDB" id="A0A2V5KW75"/>
<dbReference type="PIRSF" id="PIRSF021328">
    <property type="entry name" value="UCP021328"/>
    <property type="match status" value="1"/>
</dbReference>
<gene>
    <name evidence="2" type="ORF">DLM86_05975</name>
</gene>
<dbReference type="Pfam" id="PF11208">
    <property type="entry name" value="DUF2992"/>
    <property type="match status" value="1"/>
</dbReference>
<sequence length="136" mass="15946">MTLTVYWDGQFWVGVVEERTEGRLRACRHRFGSEPHDAEVLAFVRGPMADLLERTTKTVAFDAKEPKRVNPKRLARQAAAEMKMRGASAFAQEAIKLELEHRQETSKRTTRRMREEAEERKREIARRKAKEKHRGR</sequence>
<evidence type="ECO:0000313" key="2">
    <source>
        <dbReference type="EMBL" id="PYI56517.1"/>
    </source>
</evidence>
<proteinExistence type="predicted"/>
<keyword evidence="3" id="KW-1185">Reference proteome</keyword>
<organism evidence="2 3">
    <name type="scientific">Paenibacillus flagellatus</name>
    <dbReference type="NCBI Taxonomy" id="2211139"/>
    <lineage>
        <taxon>Bacteria</taxon>
        <taxon>Bacillati</taxon>
        <taxon>Bacillota</taxon>
        <taxon>Bacilli</taxon>
        <taxon>Bacillales</taxon>
        <taxon>Paenibacillaceae</taxon>
        <taxon>Paenibacillus</taxon>
    </lineage>
</organism>
<accession>A0A2V5KW75</accession>
<reference evidence="2 3" key="1">
    <citation type="submission" date="2018-05" db="EMBL/GenBank/DDBJ databases">
        <title>Paenibacillus flagellatus sp. nov., isolated from selenium mineral soil.</title>
        <authorList>
            <person name="Dai X."/>
        </authorList>
    </citation>
    <scope>NUCLEOTIDE SEQUENCE [LARGE SCALE GENOMIC DNA]</scope>
    <source>
        <strain evidence="2 3">DXL2</strain>
    </source>
</reference>
<dbReference type="EMBL" id="QJVJ01000002">
    <property type="protein sequence ID" value="PYI56517.1"/>
    <property type="molecule type" value="Genomic_DNA"/>
</dbReference>
<evidence type="ECO:0000313" key="3">
    <source>
        <dbReference type="Proteomes" id="UP000247476"/>
    </source>
</evidence>
<name>A0A2V5KW75_9BACL</name>
<protein>
    <submittedName>
        <fullName evidence="2">DUF2992 domain-containing protein</fullName>
    </submittedName>
</protein>
<dbReference type="RefSeq" id="WP_110839044.1">
    <property type="nucleotide sequence ID" value="NZ_QJVJ01000002.1"/>
</dbReference>
<dbReference type="OrthoDB" id="4570726at2"/>
<feature type="compositionally biased region" description="Basic residues" evidence="1">
    <location>
        <begin position="123"/>
        <end position="136"/>
    </location>
</feature>